<dbReference type="GeneID" id="20809487"/>
<organism evidence="1">
    <name type="scientific">Aphanomyces astaci</name>
    <name type="common">Crayfish plague agent</name>
    <dbReference type="NCBI Taxonomy" id="112090"/>
    <lineage>
        <taxon>Eukaryota</taxon>
        <taxon>Sar</taxon>
        <taxon>Stramenopiles</taxon>
        <taxon>Oomycota</taxon>
        <taxon>Saprolegniomycetes</taxon>
        <taxon>Saprolegniales</taxon>
        <taxon>Verrucalvaceae</taxon>
        <taxon>Aphanomyces</taxon>
    </lineage>
</organism>
<dbReference type="VEuPathDB" id="FungiDB:H257_07491"/>
<dbReference type="EMBL" id="KI913128">
    <property type="protein sequence ID" value="ETV79495.1"/>
    <property type="molecule type" value="Genomic_DNA"/>
</dbReference>
<evidence type="ECO:0000313" key="1">
    <source>
        <dbReference type="EMBL" id="ETV79495.1"/>
    </source>
</evidence>
<protein>
    <submittedName>
        <fullName evidence="1">Uncharacterized protein</fullName>
    </submittedName>
</protein>
<sequence length="143" mass="15413">MSHMLMNTTTGAHVCVLPTASTLACIHGLPMFSPLAVEADTSIDQRLGDSVHVARRFQTLRRRTYRQVPAAVVYSDMTWRTGPSSAVAPVVSSCKVPSQLCRKKRAVAQSFRSAGLHRGRPAAYKALHDEAVGGASSDVYVVC</sequence>
<dbReference type="RefSeq" id="XP_009831336.1">
    <property type="nucleotide sequence ID" value="XM_009833034.1"/>
</dbReference>
<accession>W4GIF2</accession>
<reference evidence="1" key="1">
    <citation type="submission" date="2013-12" db="EMBL/GenBank/DDBJ databases">
        <title>The Genome Sequence of Aphanomyces astaci APO3.</title>
        <authorList>
            <consortium name="The Broad Institute Genomics Platform"/>
            <person name="Russ C."/>
            <person name="Tyler B."/>
            <person name="van West P."/>
            <person name="Dieguez-Uribeondo J."/>
            <person name="Young S.K."/>
            <person name="Zeng Q."/>
            <person name="Gargeya S."/>
            <person name="Fitzgerald M."/>
            <person name="Abouelleil A."/>
            <person name="Alvarado L."/>
            <person name="Chapman S.B."/>
            <person name="Gainer-Dewar J."/>
            <person name="Goldberg J."/>
            <person name="Griggs A."/>
            <person name="Gujja S."/>
            <person name="Hansen M."/>
            <person name="Howarth C."/>
            <person name="Imamovic A."/>
            <person name="Ireland A."/>
            <person name="Larimer J."/>
            <person name="McCowan C."/>
            <person name="Murphy C."/>
            <person name="Pearson M."/>
            <person name="Poon T.W."/>
            <person name="Priest M."/>
            <person name="Roberts A."/>
            <person name="Saif S."/>
            <person name="Shea T."/>
            <person name="Sykes S."/>
            <person name="Wortman J."/>
            <person name="Nusbaum C."/>
            <person name="Birren B."/>
        </authorList>
    </citation>
    <scope>NUCLEOTIDE SEQUENCE [LARGE SCALE GENOMIC DNA]</scope>
    <source>
        <strain evidence="1">APO3</strain>
    </source>
</reference>
<proteinExistence type="predicted"/>
<gene>
    <name evidence="1" type="ORF">H257_07491</name>
</gene>
<name>W4GIF2_APHAT</name>
<dbReference type="AlphaFoldDB" id="W4GIF2"/>